<dbReference type="Pfam" id="PF04909">
    <property type="entry name" value="Amidohydro_2"/>
    <property type="match status" value="1"/>
</dbReference>
<proteinExistence type="predicted"/>
<evidence type="ECO:0000313" key="4">
    <source>
        <dbReference type="Proteomes" id="UP001230908"/>
    </source>
</evidence>
<accession>A0ABU0ZA84</accession>
<evidence type="ECO:0000259" key="2">
    <source>
        <dbReference type="Pfam" id="PF04909"/>
    </source>
</evidence>
<dbReference type="SUPFAM" id="SSF51556">
    <property type="entry name" value="Metallo-dependent hydrolases"/>
    <property type="match status" value="1"/>
</dbReference>
<evidence type="ECO:0000313" key="3">
    <source>
        <dbReference type="EMBL" id="MDQ7903893.1"/>
    </source>
</evidence>
<dbReference type="PANTHER" id="PTHR21240">
    <property type="entry name" value="2-AMINO-3-CARBOXYLMUCONATE-6-SEMIALDEHYDE DECARBOXYLASE"/>
    <property type="match status" value="1"/>
</dbReference>
<dbReference type="Gene3D" id="3.20.20.140">
    <property type="entry name" value="Metal-dependent hydrolases"/>
    <property type="match status" value="1"/>
</dbReference>
<sequence length="362" mass="41134">MTTTTAAPAWTGPVIDVDVHANVPSAEALFPYLARQWVDWCTERNWKAPQGPTVHYPPNSPRACRPEWRPADGRVPSSDVDLLRAHVLDPWGVDHAIVNCYYGVDSIRQPDWHNAMASAVNDWLVEHWLEKDSRLRASLVLPARDPESMVKEIRRVGSHPGFVQVLLPVRTDALWGRRMFFPVFAAMAEHDLVAGLHYGGTNDGVPSTTGYPSYFIEEYAAEWQAFGSQITSMVAEGLFQAVPDLRVAVLEGGFLWLPAWGWRMNKDWKGLRREVPWLDEPPFDVVRRHFRFSTAPTEAGPASTLERSLGWLRTEEALMFATDYPHAHDDDLTRLLAAMPETMRAKTMSENARHWYRLPRRG</sequence>
<keyword evidence="4" id="KW-1185">Reference proteome</keyword>
<dbReference type="Proteomes" id="UP001230908">
    <property type="component" value="Unassembled WGS sequence"/>
</dbReference>
<keyword evidence="1" id="KW-0456">Lyase</keyword>
<organism evidence="3 4">
    <name type="scientific">Phytohabitans maris</name>
    <dbReference type="NCBI Taxonomy" id="3071409"/>
    <lineage>
        <taxon>Bacteria</taxon>
        <taxon>Bacillati</taxon>
        <taxon>Actinomycetota</taxon>
        <taxon>Actinomycetes</taxon>
        <taxon>Micromonosporales</taxon>
        <taxon>Micromonosporaceae</taxon>
    </lineage>
</organism>
<feature type="domain" description="Amidohydrolase-related" evidence="2">
    <location>
        <begin position="17"/>
        <end position="358"/>
    </location>
</feature>
<gene>
    <name evidence="3" type="ORF">RB614_05080</name>
</gene>
<evidence type="ECO:0000256" key="1">
    <source>
        <dbReference type="ARBA" id="ARBA00023239"/>
    </source>
</evidence>
<dbReference type="EMBL" id="JAVHUY010000004">
    <property type="protein sequence ID" value="MDQ7903893.1"/>
    <property type="molecule type" value="Genomic_DNA"/>
</dbReference>
<dbReference type="InterPro" id="IPR032466">
    <property type="entry name" value="Metal_Hydrolase"/>
</dbReference>
<dbReference type="InterPro" id="IPR006680">
    <property type="entry name" value="Amidohydro-rel"/>
</dbReference>
<dbReference type="RefSeq" id="WP_308711171.1">
    <property type="nucleotide sequence ID" value="NZ_JAVHUY010000004.1"/>
</dbReference>
<name>A0ABU0ZA84_9ACTN</name>
<dbReference type="InterPro" id="IPR032465">
    <property type="entry name" value="ACMSD"/>
</dbReference>
<dbReference type="PANTHER" id="PTHR21240:SF28">
    <property type="entry name" value="ISO-OROTATE DECARBOXYLASE (EUROFUNG)"/>
    <property type="match status" value="1"/>
</dbReference>
<comment type="caution">
    <text evidence="3">The sequence shown here is derived from an EMBL/GenBank/DDBJ whole genome shotgun (WGS) entry which is preliminary data.</text>
</comment>
<reference evidence="3 4" key="1">
    <citation type="submission" date="2023-08" db="EMBL/GenBank/DDBJ databases">
        <title>Phytohabitans sansha sp. nov., isolated from marine sediment.</title>
        <authorList>
            <person name="Zhao Y."/>
            <person name="Yi K."/>
        </authorList>
    </citation>
    <scope>NUCLEOTIDE SEQUENCE [LARGE SCALE GENOMIC DNA]</scope>
    <source>
        <strain evidence="3 4">ZYX-F-186</strain>
    </source>
</reference>
<protein>
    <submittedName>
        <fullName evidence="3">Amidohydrolase family protein</fullName>
    </submittedName>
</protein>